<evidence type="ECO:0000313" key="1">
    <source>
        <dbReference type="Proteomes" id="UP001652625"/>
    </source>
</evidence>
<accession>A0ABM4B9U4</accession>
<protein>
    <submittedName>
        <fullName evidence="2">Uncharacterized protein LOC136076130</fullName>
    </submittedName>
</protein>
<organism evidence="1 2">
    <name type="scientific">Hydra vulgaris</name>
    <name type="common">Hydra</name>
    <name type="synonym">Hydra attenuata</name>
    <dbReference type="NCBI Taxonomy" id="6087"/>
    <lineage>
        <taxon>Eukaryota</taxon>
        <taxon>Metazoa</taxon>
        <taxon>Cnidaria</taxon>
        <taxon>Hydrozoa</taxon>
        <taxon>Hydroidolina</taxon>
        <taxon>Anthoathecata</taxon>
        <taxon>Aplanulata</taxon>
        <taxon>Hydridae</taxon>
        <taxon>Hydra</taxon>
    </lineage>
</organism>
<dbReference type="Proteomes" id="UP001652625">
    <property type="component" value="Chromosome 02"/>
</dbReference>
<keyword evidence="1" id="KW-1185">Reference proteome</keyword>
<dbReference type="RefSeq" id="XP_065645672.1">
    <property type="nucleotide sequence ID" value="XM_065789600.1"/>
</dbReference>
<reference evidence="1" key="1">
    <citation type="submission" date="2025-05" db="UniProtKB">
        <authorList>
            <consortium name="RefSeq"/>
        </authorList>
    </citation>
    <scope>NUCLEOTIDE SEQUENCE [LARGE SCALE GENOMIC DNA]</scope>
</reference>
<gene>
    <name evidence="2" type="primary">LOC136076130</name>
</gene>
<sequence>MELSSLDISKSLGVDNVSPFVLHACSTSMFAPLILTFQKLFDNGKVPSSWSKANSTPLLKKGSSIDPSNYRPIFLTSIPCKIMEKLVKKAVMQHLISSNLLSNSQYSFLEKKSMHYESP</sequence>
<proteinExistence type="predicted"/>
<dbReference type="PANTHER" id="PTHR33395">
    <property type="entry name" value="TRANSCRIPTASE, PUTATIVE-RELATED-RELATED"/>
    <property type="match status" value="1"/>
</dbReference>
<dbReference type="GeneID" id="136076130"/>
<reference evidence="2" key="2">
    <citation type="submission" date="2025-08" db="UniProtKB">
        <authorList>
            <consortium name="RefSeq"/>
        </authorList>
    </citation>
    <scope>IDENTIFICATION</scope>
</reference>
<dbReference type="PANTHER" id="PTHR33395:SF22">
    <property type="entry name" value="REVERSE TRANSCRIPTASE DOMAIN-CONTAINING PROTEIN"/>
    <property type="match status" value="1"/>
</dbReference>
<evidence type="ECO:0000313" key="2">
    <source>
        <dbReference type="RefSeq" id="XP_065645672.1"/>
    </source>
</evidence>
<name>A0ABM4B9U4_HYDVU</name>